<evidence type="ECO:0000313" key="3">
    <source>
        <dbReference type="EMBL" id="KZL84398.1"/>
    </source>
</evidence>
<dbReference type="AlphaFoldDB" id="A0A161WID8"/>
<name>A0A161WID8_COLIC</name>
<dbReference type="Pfam" id="PF00583">
    <property type="entry name" value="Acetyltransf_1"/>
    <property type="match status" value="1"/>
</dbReference>
<dbReference type="CDD" id="cd04301">
    <property type="entry name" value="NAT_SF"/>
    <property type="match status" value="1"/>
</dbReference>
<gene>
    <name evidence="3" type="ORF">CI238_06815</name>
</gene>
<dbReference type="InterPro" id="IPR050769">
    <property type="entry name" value="NAT_camello-type"/>
</dbReference>
<dbReference type="InterPro" id="IPR000182">
    <property type="entry name" value="GNAT_dom"/>
</dbReference>
<sequence length="171" mass="19423">MEEPSKVSISGAIKIRGHRAGDMGYITYRHAAIYSKEFGYNEHFEALVGRITSDFLCNYDPVMERCWIAERDGEFLGCIMLVKEPGAPRKARLRCFLVEEGARGSGLGTSLIKLCINMAKEVGYEHVVLSTSNLLGSARRLYTRFGFQLKVTREHQDWGEKQVGETWEIRL</sequence>
<accession>A0A161WID8</accession>
<dbReference type="Proteomes" id="UP000076584">
    <property type="component" value="Unassembled WGS sequence"/>
</dbReference>
<dbReference type="GO" id="GO:0008080">
    <property type="term" value="F:N-acetyltransferase activity"/>
    <property type="evidence" value="ECO:0007669"/>
    <property type="project" value="InterPro"/>
</dbReference>
<dbReference type="Gene3D" id="3.40.630.30">
    <property type="match status" value="1"/>
</dbReference>
<dbReference type="SUPFAM" id="SSF55729">
    <property type="entry name" value="Acyl-CoA N-acyltransferases (Nat)"/>
    <property type="match status" value="1"/>
</dbReference>
<dbReference type="STRING" id="1573173.A0A161WID8"/>
<dbReference type="PANTHER" id="PTHR13947:SF37">
    <property type="entry name" value="LD18367P"/>
    <property type="match status" value="1"/>
</dbReference>
<protein>
    <submittedName>
        <fullName evidence="3">MarR-family transcriptional regulator</fullName>
    </submittedName>
</protein>
<proteinExistence type="predicted"/>
<dbReference type="EMBL" id="LFIW01000875">
    <property type="protein sequence ID" value="KZL84398.1"/>
    <property type="molecule type" value="Genomic_DNA"/>
</dbReference>
<keyword evidence="4" id="KW-1185">Reference proteome</keyword>
<evidence type="ECO:0000256" key="1">
    <source>
        <dbReference type="ARBA" id="ARBA00022679"/>
    </source>
</evidence>
<reference evidence="3 4" key="1">
    <citation type="submission" date="2015-06" db="EMBL/GenBank/DDBJ databases">
        <title>Survival trade-offs in plant roots during colonization by closely related pathogenic and mutualistic fungi.</title>
        <authorList>
            <person name="Hacquard S."/>
            <person name="Kracher B."/>
            <person name="Hiruma K."/>
            <person name="Weinman A."/>
            <person name="Muench P."/>
            <person name="Garrido Oter R."/>
            <person name="Ver Loren van Themaat E."/>
            <person name="Dallerey J.-F."/>
            <person name="Damm U."/>
            <person name="Henrissat B."/>
            <person name="Lespinet O."/>
            <person name="Thon M."/>
            <person name="Kemen E."/>
            <person name="McHardy A.C."/>
            <person name="Schulze-Lefert P."/>
            <person name="O'Connell R.J."/>
        </authorList>
    </citation>
    <scope>NUCLEOTIDE SEQUENCE [LARGE SCALE GENOMIC DNA]</scope>
    <source>
        <strain evidence="3 4">MAFF 238704</strain>
    </source>
</reference>
<evidence type="ECO:0000259" key="2">
    <source>
        <dbReference type="PROSITE" id="PS51186"/>
    </source>
</evidence>
<dbReference type="OrthoDB" id="41532at2759"/>
<feature type="domain" description="N-acetyltransferase" evidence="2">
    <location>
        <begin position="26"/>
        <end position="171"/>
    </location>
</feature>
<organism evidence="3 4">
    <name type="scientific">Colletotrichum incanum</name>
    <name type="common">Soybean anthracnose fungus</name>
    <dbReference type="NCBI Taxonomy" id="1573173"/>
    <lineage>
        <taxon>Eukaryota</taxon>
        <taxon>Fungi</taxon>
        <taxon>Dikarya</taxon>
        <taxon>Ascomycota</taxon>
        <taxon>Pezizomycotina</taxon>
        <taxon>Sordariomycetes</taxon>
        <taxon>Hypocreomycetidae</taxon>
        <taxon>Glomerellales</taxon>
        <taxon>Glomerellaceae</taxon>
        <taxon>Colletotrichum</taxon>
        <taxon>Colletotrichum spaethianum species complex</taxon>
    </lineage>
</organism>
<evidence type="ECO:0000313" key="4">
    <source>
        <dbReference type="Proteomes" id="UP000076584"/>
    </source>
</evidence>
<dbReference type="InterPro" id="IPR016181">
    <property type="entry name" value="Acyl_CoA_acyltransferase"/>
</dbReference>
<dbReference type="PANTHER" id="PTHR13947">
    <property type="entry name" value="GNAT FAMILY N-ACETYLTRANSFERASE"/>
    <property type="match status" value="1"/>
</dbReference>
<comment type="caution">
    <text evidence="3">The sequence shown here is derived from an EMBL/GenBank/DDBJ whole genome shotgun (WGS) entry which is preliminary data.</text>
</comment>
<keyword evidence="1" id="KW-0808">Transferase</keyword>
<dbReference type="PROSITE" id="PS51186">
    <property type="entry name" value="GNAT"/>
    <property type="match status" value="1"/>
</dbReference>